<dbReference type="AlphaFoldDB" id="A0AAN7JYG3"/>
<evidence type="ECO:0000313" key="2">
    <source>
        <dbReference type="EMBL" id="KAK4755739.1"/>
    </source>
</evidence>
<evidence type="ECO:0000313" key="3">
    <source>
        <dbReference type="Proteomes" id="UP001345219"/>
    </source>
</evidence>
<proteinExistence type="predicted"/>
<evidence type="ECO:0000259" key="1">
    <source>
        <dbReference type="Pfam" id="PF11250"/>
    </source>
</evidence>
<accession>A0AAN7JYG3</accession>
<gene>
    <name evidence="2" type="ORF">SAY87_009496</name>
</gene>
<reference evidence="2 3" key="1">
    <citation type="journal article" date="2023" name="Hortic Res">
        <title>Pangenome of water caltrop reveals structural variations and asymmetric subgenome divergence after allopolyploidization.</title>
        <authorList>
            <person name="Zhang X."/>
            <person name="Chen Y."/>
            <person name="Wang L."/>
            <person name="Yuan Y."/>
            <person name="Fang M."/>
            <person name="Shi L."/>
            <person name="Lu R."/>
            <person name="Comes H.P."/>
            <person name="Ma Y."/>
            <person name="Chen Y."/>
            <person name="Huang G."/>
            <person name="Zhou Y."/>
            <person name="Zheng Z."/>
            <person name="Qiu Y."/>
        </authorList>
    </citation>
    <scope>NUCLEOTIDE SEQUENCE [LARGE SCALE GENOMIC DNA]</scope>
    <source>
        <tissue evidence="2">Roots</tissue>
    </source>
</reference>
<name>A0AAN7JYG3_9MYRT</name>
<comment type="caution">
    <text evidence="2">The sequence shown here is derived from an EMBL/GenBank/DDBJ whole genome shotgun (WGS) entry which is preliminary data.</text>
</comment>
<sequence length="54" mass="6004">MRGAETLHVTAHRVKGRLMISAVRSPPPQRAIFRAERVDGRLRLSLLAPTLETA</sequence>
<dbReference type="InterPro" id="IPR046431">
    <property type="entry name" value="FAF_dom"/>
</dbReference>
<keyword evidence="3" id="KW-1185">Reference proteome</keyword>
<dbReference type="Proteomes" id="UP001345219">
    <property type="component" value="Chromosome 8"/>
</dbReference>
<organism evidence="2 3">
    <name type="scientific">Trapa incisa</name>
    <dbReference type="NCBI Taxonomy" id="236973"/>
    <lineage>
        <taxon>Eukaryota</taxon>
        <taxon>Viridiplantae</taxon>
        <taxon>Streptophyta</taxon>
        <taxon>Embryophyta</taxon>
        <taxon>Tracheophyta</taxon>
        <taxon>Spermatophyta</taxon>
        <taxon>Magnoliopsida</taxon>
        <taxon>eudicotyledons</taxon>
        <taxon>Gunneridae</taxon>
        <taxon>Pentapetalae</taxon>
        <taxon>rosids</taxon>
        <taxon>malvids</taxon>
        <taxon>Myrtales</taxon>
        <taxon>Lythraceae</taxon>
        <taxon>Trapa</taxon>
    </lineage>
</organism>
<feature type="domain" description="FAF" evidence="1">
    <location>
        <begin position="5"/>
        <end position="46"/>
    </location>
</feature>
<dbReference type="Pfam" id="PF11250">
    <property type="entry name" value="FAF"/>
    <property type="match status" value="1"/>
</dbReference>
<protein>
    <recommendedName>
        <fullName evidence="1">FAF domain-containing protein</fullName>
    </recommendedName>
</protein>
<dbReference type="EMBL" id="JAXIOK010000014">
    <property type="protein sequence ID" value="KAK4755739.1"/>
    <property type="molecule type" value="Genomic_DNA"/>
</dbReference>